<dbReference type="AlphaFoldDB" id="V7BUP6"/>
<feature type="compositionally biased region" description="Basic and acidic residues" evidence="1">
    <location>
        <begin position="1"/>
        <end position="19"/>
    </location>
</feature>
<evidence type="ECO:0000256" key="1">
    <source>
        <dbReference type="SAM" id="MobiDB-lite"/>
    </source>
</evidence>
<protein>
    <recommendedName>
        <fullName evidence="2">Spt6 acidic N-terminal domain-containing protein</fullName>
    </recommendedName>
</protein>
<sequence>MRKVVRIEKHGGGGEEQEKIQSIGRNAEPDPDYAEEDEEDLDDFDTDGFIVDDPEYEEDVEEESQKQAQKKKKRLHTS</sequence>
<feature type="region of interest" description="Disordered" evidence="1">
    <location>
        <begin position="1"/>
        <end position="78"/>
    </location>
</feature>
<accession>V7BUP6</accession>
<feature type="domain" description="Spt6 acidic N-terminal" evidence="2">
    <location>
        <begin position="35"/>
        <end position="75"/>
    </location>
</feature>
<feature type="compositionally biased region" description="Acidic residues" evidence="1">
    <location>
        <begin position="29"/>
        <end position="62"/>
    </location>
</feature>
<proteinExistence type="predicted"/>
<dbReference type="EMBL" id="CM002292">
    <property type="protein sequence ID" value="ESW20775.1"/>
    <property type="molecule type" value="Genomic_DNA"/>
</dbReference>
<dbReference type="Pfam" id="PF14632">
    <property type="entry name" value="SPT6_acidic"/>
    <property type="match status" value="1"/>
</dbReference>
<organism evidence="3 4">
    <name type="scientific">Phaseolus vulgaris</name>
    <name type="common">Kidney bean</name>
    <name type="synonym">French bean</name>
    <dbReference type="NCBI Taxonomy" id="3885"/>
    <lineage>
        <taxon>Eukaryota</taxon>
        <taxon>Viridiplantae</taxon>
        <taxon>Streptophyta</taxon>
        <taxon>Embryophyta</taxon>
        <taxon>Tracheophyta</taxon>
        <taxon>Spermatophyta</taxon>
        <taxon>Magnoliopsida</taxon>
        <taxon>eudicotyledons</taxon>
        <taxon>Gunneridae</taxon>
        <taxon>Pentapetalae</taxon>
        <taxon>rosids</taxon>
        <taxon>fabids</taxon>
        <taxon>Fabales</taxon>
        <taxon>Fabaceae</taxon>
        <taxon>Papilionoideae</taxon>
        <taxon>50 kb inversion clade</taxon>
        <taxon>NPAAA clade</taxon>
        <taxon>indigoferoid/millettioid clade</taxon>
        <taxon>Phaseoleae</taxon>
        <taxon>Phaseolus</taxon>
    </lineage>
</organism>
<evidence type="ECO:0000259" key="2">
    <source>
        <dbReference type="Pfam" id="PF14632"/>
    </source>
</evidence>
<dbReference type="Gramene" id="ESW20775">
    <property type="protein sequence ID" value="ESW20775"/>
    <property type="gene ID" value="PHAVU_005G013700g"/>
</dbReference>
<feature type="compositionally biased region" description="Basic residues" evidence="1">
    <location>
        <begin position="68"/>
        <end position="78"/>
    </location>
</feature>
<dbReference type="Proteomes" id="UP000000226">
    <property type="component" value="Chromosome 5"/>
</dbReference>
<name>V7BUP6_PHAVU</name>
<dbReference type="InterPro" id="IPR028083">
    <property type="entry name" value="Spt6_acidic_N_dom"/>
</dbReference>
<evidence type="ECO:0000313" key="4">
    <source>
        <dbReference type="Proteomes" id="UP000000226"/>
    </source>
</evidence>
<keyword evidence="4" id="KW-1185">Reference proteome</keyword>
<gene>
    <name evidence="3" type="ORF">PHAVU_005G013700g</name>
</gene>
<evidence type="ECO:0000313" key="3">
    <source>
        <dbReference type="EMBL" id="ESW20775.1"/>
    </source>
</evidence>
<reference evidence="4" key="1">
    <citation type="journal article" date="2014" name="Nat. Genet.">
        <title>A reference genome for common bean and genome-wide analysis of dual domestications.</title>
        <authorList>
            <person name="Schmutz J."/>
            <person name="McClean P.E."/>
            <person name="Mamidi S."/>
            <person name="Wu G.A."/>
            <person name="Cannon S.B."/>
            <person name="Grimwood J."/>
            <person name="Jenkins J."/>
            <person name="Shu S."/>
            <person name="Song Q."/>
            <person name="Chavarro C."/>
            <person name="Torres-Torres M."/>
            <person name="Geffroy V."/>
            <person name="Moghaddam S.M."/>
            <person name="Gao D."/>
            <person name="Abernathy B."/>
            <person name="Barry K."/>
            <person name="Blair M."/>
            <person name="Brick M.A."/>
            <person name="Chovatia M."/>
            <person name="Gepts P."/>
            <person name="Goodstein D.M."/>
            <person name="Gonzales M."/>
            <person name="Hellsten U."/>
            <person name="Hyten D.L."/>
            <person name="Jia G."/>
            <person name="Kelly J.D."/>
            <person name="Kudrna D."/>
            <person name="Lee R."/>
            <person name="Richard M.M."/>
            <person name="Miklas P.N."/>
            <person name="Osorno J.M."/>
            <person name="Rodrigues J."/>
            <person name="Thareau V."/>
            <person name="Urrea C.A."/>
            <person name="Wang M."/>
            <person name="Yu Y."/>
            <person name="Zhang M."/>
            <person name="Wing R.A."/>
            <person name="Cregan P.B."/>
            <person name="Rokhsar D.S."/>
            <person name="Jackson S.A."/>
        </authorList>
    </citation>
    <scope>NUCLEOTIDE SEQUENCE [LARGE SCALE GENOMIC DNA]</scope>
    <source>
        <strain evidence="4">cv. G19833</strain>
    </source>
</reference>